<dbReference type="PANTHER" id="PTHR38543">
    <property type="entry name" value="OS04G0465800 PROTEIN"/>
    <property type="match status" value="1"/>
</dbReference>
<name>A0A2U1M8K9_ARTAN</name>
<keyword evidence="1" id="KW-1133">Transmembrane helix</keyword>
<evidence type="ECO:0000313" key="3">
    <source>
        <dbReference type="Proteomes" id="UP000245207"/>
    </source>
</evidence>
<keyword evidence="1" id="KW-0812">Transmembrane</keyword>
<dbReference type="EMBL" id="PKPP01006126">
    <property type="protein sequence ID" value="PWA57572.1"/>
    <property type="molecule type" value="Genomic_DNA"/>
</dbReference>
<evidence type="ECO:0000313" key="2">
    <source>
        <dbReference type="EMBL" id="PWA57572.1"/>
    </source>
</evidence>
<feature type="transmembrane region" description="Helical" evidence="1">
    <location>
        <begin position="159"/>
        <end position="177"/>
    </location>
</feature>
<gene>
    <name evidence="2" type="ORF">CTI12_AA409790</name>
</gene>
<proteinExistence type="predicted"/>
<accession>A0A2U1M8K9</accession>
<keyword evidence="1" id="KW-0472">Membrane</keyword>
<organism evidence="2 3">
    <name type="scientific">Artemisia annua</name>
    <name type="common">Sweet wormwood</name>
    <dbReference type="NCBI Taxonomy" id="35608"/>
    <lineage>
        <taxon>Eukaryota</taxon>
        <taxon>Viridiplantae</taxon>
        <taxon>Streptophyta</taxon>
        <taxon>Embryophyta</taxon>
        <taxon>Tracheophyta</taxon>
        <taxon>Spermatophyta</taxon>
        <taxon>Magnoliopsida</taxon>
        <taxon>eudicotyledons</taxon>
        <taxon>Gunneridae</taxon>
        <taxon>Pentapetalae</taxon>
        <taxon>asterids</taxon>
        <taxon>campanulids</taxon>
        <taxon>Asterales</taxon>
        <taxon>Asteraceae</taxon>
        <taxon>Asteroideae</taxon>
        <taxon>Anthemideae</taxon>
        <taxon>Artemisiinae</taxon>
        <taxon>Artemisia</taxon>
    </lineage>
</organism>
<keyword evidence="3" id="KW-1185">Reference proteome</keyword>
<protein>
    <submittedName>
        <fullName evidence="2">Uncharacterized protein</fullName>
    </submittedName>
</protein>
<dbReference type="Proteomes" id="UP000245207">
    <property type="component" value="Unassembled WGS sequence"/>
</dbReference>
<sequence>MPGPGPHMMYALGTGQALMSISNGRFSPHHCIIYALNAFFGPDIGSFAEWLTSTVGLGHVFGSSVETFVHDPLFYVLILGLPLSLLYARVSRFFVNKGYLDSITGVGLTVKQCFLLISAGSLSHFFLDHLFEENGHSTMYTWILSTGWWEGRAPVNPDAVVVIGFLCTCLIIGFIHINRY</sequence>
<comment type="caution">
    <text evidence="2">The sequence shown here is derived from an EMBL/GenBank/DDBJ whole genome shotgun (WGS) entry which is preliminary data.</text>
</comment>
<dbReference type="OrthoDB" id="2133268at2759"/>
<feature type="transmembrane region" description="Helical" evidence="1">
    <location>
        <begin position="102"/>
        <end position="127"/>
    </location>
</feature>
<dbReference type="AlphaFoldDB" id="A0A2U1M8K9"/>
<dbReference type="PANTHER" id="PTHR38543:SF1">
    <property type="entry name" value="OS04G0465800 PROTEIN"/>
    <property type="match status" value="1"/>
</dbReference>
<reference evidence="2 3" key="1">
    <citation type="journal article" date="2018" name="Mol. Plant">
        <title>The genome of Artemisia annua provides insight into the evolution of Asteraceae family and artemisinin biosynthesis.</title>
        <authorList>
            <person name="Shen Q."/>
            <person name="Zhang L."/>
            <person name="Liao Z."/>
            <person name="Wang S."/>
            <person name="Yan T."/>
            <person name="Shi P."/>
            <person name="Liu M."/>
            <person name="Fu X."/>
            <person name="Pan Q."/>
            <person name="Wang Y."/>
            <person name="Lv Z."/>
            <person name="Lu X."/>
            <person name="Zhang F."/>
            <person name="Jiang W."/>
            <person name="Ma Y."/>
            <person name="Chen M."/>
            <person name="Hao X."/>
            <person name="Li L."/>
            <person name="Tang Y."/>
            <person name="Lv G."/>
            <person name="Zhou Y."/>
            <person name="Sun X."/>
            <person name="Brodelius P.E."/>
            <person name="Rose J.K.C."/>
            <person name="Tang K."/>
        </authorList>
    </citation>
    <scope>NUCLEOTIDE SEQUENCE [LARGE SCALE GENOMIC DNA]</scope>
    <source>
        <strain evidence="3">cv. Huhao1</strain>
        <tissue evidence="2">Leaf</tissue>
    </source>
</reference>
<feature type="transmembrane region" description="Helical" evidence="1">
    <location>
        <begin position="73"/>
        <end position="90"/>
    </location>
</feature>
<evidence type="ECO:0000256" key="1">
    <source>
        <dbReference type="SAM" id="Phobius"/>
    </source>
</evidence>